<dbReference type="SMART" id="SM00267">
    <property type="entry name" value="GGDEF"/>
    <property type="match status" value="1"/>
</dbReference>
<keyword evidence="1" id="KW-0472">Membrane</keyword>
<feature type="transmembrane region" description="Helical" evidence="1">
    <location>
        <begin position="175"/>
        <end position="193"/>
    </location>
</feature>
<feature type="transmembrane region" description="Helical" evidence="1">
    <location>
        <begin position="143"/>
        <end position="163"/>
    </location>
</feature>
<feature type="domain" description="GGDEF" evidence="2">
    <location>
        <begin position="279"/>
        <end position="408"/>
    </location>
</feature>
<name>A0A1H0UHT4_SELRU</name>
<evidence type="ECO:0000256" key="1">
    <source>
        <dbReference type="SAM" id="Phobius"/>
    </source>
</evidence>
<protein>
    <submittedName>
        <fullName evidence="3">Diguanylate cyclase (GGDEF) domain-containing protein</fullName>
    </submittedName>
</protein>
<accession>A0A1H0UHT4</accession>
<feature type="transmembrane region" description="Helical" evidence="1">
    <location>
        <begin position="36"/>
        <end position="57"/>
    </location>
</feature>
<keyword evidence="1" id="KW-1133">Transmembrane helix</keyword>
<evidence type="ECO:0000259" key="2">
    <source>
        <dbReference type="PROSITE" id="PS50887"/>
    </source>
</evidence>
<evidence type="ECO:0000313" key="3">
    <source>
        <dbReference type="EMBL" id="SDP65767.1"/>
    </source>
</evidence>
<dbReference type="SUPFAM" id="SSF55073">
    <property type="entry name" value="Nucleotide cyclase"/>
    <property type="match status" value="1"/>
</dbReference>
<dbReference type="Gene3D" id="3.30.70.270">
    <property type="match status" value="1"/>
</dbReference>
<dbReference type="OrthoDB" id="9804955at2"/>
<dbReference type="CDD" id="cd01949">
    <property type="entry name" value="GGDEF"/>
    <property type="match status" value="1"/>
</dbReference>
<gene>
    <name evidence="3" type="ORF">SAMN05216366_13324</name>
</gene>
<dbReference type="PANTHER" id="PTHR45138">
    <property type="entry name" value="REGULATORY COMPONENTS OF SENSORY TRANSDUCTION SYSTEM"/>
    <property type="match status" value="1"/>
</dbReference>
<dbReference type="NCBIfam" id="TIGR00254">
    <property type="entry name" value="GGDEF"/>
    <property type="match status" value="1"/>
</dbReference>
<sequence length="409" mass="47650">MYYCLIDFLALLILLITNHDVLFAQREAEKEGAQRNYRHFLYTVILYYITDLLWAWLYDISELDWLYVDTEVYFVVMAAGVLFWLYYVVIYLGIKGKFRSFLTYTGLILFILVVISTLVNRWWPVMFYLDAAGVYHAGIARDVIFVYQVVMLLVISIYALFIVSTSTEKQRKRHLAIGLSGLIMMVFIAVQVFFPTYPLYAISYMLGSCLLRTFVIENEREEYRLNLEIALEREKEQFLELKTAWSLAYTDALTGVKSKLAYAEKVDLLMKQMEQGHIAELAIAVFDVNDLKWVNDNLGHEVGDKFIKEACGLICSIFKKSPVYRVGGDEFVAILEREDYQNRMMLLEQFNQAVEENRQKKSVIVAVGMAEYKPHQDDGYRQVFERADVRMYERKHALKAHSSQVADDS</sequence>
<dbReference type="Pfam" id="PF00990">
    <property type="entry name" value="GGDEF"/>
    <property type="match status" value="1"/>
</dbReference>
<reference evidence="3 4" key="1">
    <citation type="submission" date="2016-10" db="EMBL/GenBank/DDBJ databases">
        <authorList>
            <person name="de Groot N.N."/>
        </authorList>
    </citation>
    <scope>NUCLEOTIDE SEQUENCE [LARGE SCALE GENOMIC DNA]</scope>
    <source>
        <strain evidence="3 4">S137</strain>
    </source>
</reference>
<evidence type="ECO:0000313" key="4">
    <source>
        <dbReference type="Proteomes" id="UP000182412"/>
    </source>
</evidence>
<dbReference type="PROSITE" id="PS50887">
    <property type="entry name" value="GGDEF"/>
    <property type="match status" value="1"/>
</dbReference>
<dbReference type="AlphaFoldDB" id="A0A1H0UHT4"/>
<feature type="transmembrane region" description="Helical" evidence="1">
    <location>
        <begin position="72"/>
        <end position="94"/>
    </location>
</feature>
<dbReference type="RefSeq" id="WP_074573211.1">
    <property type="nucleotide sequence ID" value="NZ_FNJQ01000033.1"/>
</dbReference>
<dbReference type="GO" id="GO:1902201">
    <property type="term" value="P:negative regulation of bacterial-type flagellum-dependent cell motility"/>
    <property type="evidence" value="ECO:0007669"/>
    <property type="project" value="TreeGrafter"/>
</dbReference>
<dbReference type="InterPro" id="IPR050469">
    <property type="entry name" value="Diguanylate_Cyclase"/>
</dbReference>
<organism evidence="3 4">
    <name type="scientific">Selenomonas ruminantium</name>
    <dbReference type="NCBI Taxonomy" id="971"/>
    <lineage>
        <taxon>Bacteria</taxon>
        <taxon>Bacillati</taxon>
        <taxon>Bacillota</taxon>
        <taxon>Negativicutes</taxon>
        <taxon>Selenomonadales</taxon>
        <taxon>Selenomonadaceae</taxon>
        <taxon>Selenomonas</taxon>
    </lineage>
</organism>
<dbReference type="GO" id="GO:0052621">
    <property type="term" value="F:diguanylate cyclase activity"/>
    <property type="evidence" value="ECO:0007669"/>
    <property type="project" value="TreeGrafter"/>
</dbReference>
<feature type="transmembrane region" description="Helical" evidence="1">
    <location>
        <begin position="101"/>
        <end position="123"/>
    </location>
</feature>
<dbReference type="InterPro" id="IPR043128">
    <property type="entry name" value="Rev_trsase/Diguanyl_cyclase"/>
</dbReference>
<keyword evidence="1" id="KW-0812">Transmembrane</keyword>
<dbReference type="GO" id="GO:0005886">
    <property type="term" value="C:plasma membrane"/>
    <property type="evidence" value="ECO:0007669"/>
    <property type="project" value="TreeGrafter"/>
</dbReference>
<dbReference type="Proteomes" id="UP000182412">
    <property type="component" value="Unassembled WGS sequence"/>
</dbReference>
<dbReference type="InterPro" id="IPR000160">
    <property type="entry name" value="GGDEF_dom"/>
</dbReference>
<proteinExistence type="predicted"/>
<dbReference type="PANTHER" id="PTHR45138:SF9">
    <property type="entry name" value="DIGUANYLATE CYCLASE DGCM-RELATED"/>
    <property type="match status" value="1"/>
</dbReference>
<dbReference type="EMBL" id="FNJQ01000033">
    <property type="protein sequence ID" value="SDP65767.1"/>
    <property type="molecule type" value="Genomic_DNA"/>
</dbReference>
<dbReference type="GO" id="GO:0043709">
    <property type="term" value="P:cell adhesion involved in single-species biofilm formation"/>
    <property type="evidence" value="ECO:0007669"/>
    <property type="project" value="TreeGrafter"/>
</dbReference>
<dbReference type="InterPro" id="IPR029787">
    <property type="entry name" value="Nucleotide_cyclase"/>
</dbReference>